<dbReference type="GO" id="GO:0016887">
    <property type="term" value="F:ATP hydrolysis activity"/>
    <property type="evidence" value="ECO:0007669"/>
    <property type="project" value="RHEA"/>
</dbReference>
<evidence type="ECO:0000256" key="1">
    <source>
        <dbReference type="ARBA" id="ARBA00022741"/>
    </source>
</evidence>
<dbReference type="Gene3D" id="3.40.50.300">
    <property type="entry name" value="P-loop containing nucleotide triphosphate hydrolases"/>
    <property type="match status" value="2"/>
</dbReference>
<comment type="catalytic activity">
    <reaction evidence="8">
        <text>ATP + H2O = ADP + phosphate + H(+)</text>
        <dbReference type="Rhea" id="RHEA:13065"/>
        <dbReference type="ChEBI" id="CHEBI:15377"/>
        <dbReference type="ChEBI" id="CHEBI:15378"/>
        <dbReference type="ChEBI" id="CHEBI:30616"/>
        <dbReference type="ChEBI" id="CHEBI:43474"/>
        <dbReference type="ChEBI" id="CHEBI:456216"/>
        <dbReference type="EC" id="5.6.2.4"/>
    </reaction>
</comment>
<dbReference type="PANTHER" id="PTHR11070">
    <property type="entry name" value="UVRD / RECB / PCRA DNA HELICASE FAMILY MEMBER"/>
    <property type="match status" value="1"/>
</dbReference>
<evidence type="ECO:0000256" key="4">
    <source>
        <dbReference type="ARBA" id="ARBA00022840"/>
    </source>
</evidence>
<feature type="domain" description="UvrD-like helicase ATP-binding" evidence="10">
    <location>
        <begin position="14"/>
        <end position="343"/>
    </location>
</feature>
<keyword evidence="5" id="KW-0413">Isomerase</keyword>
<dbReference type="Pfam" id="PF00580">
    <property type="entry name" value="UvrD-helicase"/>
    <property type="match status" value="1"/>
</dbReference>
<dbReference type="EMBL" id="LNSV01000130">
    <property type="protein sequence ID" value="KUH35554.1"/>
    <property type="molecule type" value="Genomic_DNA"/>
</dbReference>
<dbReference type="GO" id="GO:0043138">
    <property type="term" value="F:3'-5' DNA helicase activity"/>
    <property type="evidence" value="ECO:0007669"/>
    <property type="project" value="UniProtKB-EC"/>
</dbReference>
<evidence type="ECO:0000256" key="9">
    <source>
        <dbReference type="PROSITE-ProRule" id="PRU00560"/>
    </source>
</evidence>
<organism evidence="11 12">
    <name type="scientific">Streptomyces kanasensis</name>
    <dbReference type="NCBI Taxonomy" id="936756"/>
    <lineage>
        <taxon>Bacteria</taxon>
        <taxon>Bacillati</taxon>
        <taxon>Actinomycetota</taxon>
        <taxon>Actinomycetes</taxon>
        <taxon>Kitasatosporales</taxon>
        <taxon>Streptomycetaceae</taxon>
        <taxon>Streptomyces</taxon>
    </lineage>
</organism>
<dbReference type="SUPFAM" id="SSF52540">
    <property type="entry name" value="P-loop containing nucleoside triphosphate hydrolases"/>
    <property type="match status" value="1"/>
</dbReference>
<evidence type="ECO:0000256" key="6">
    <source>
        <dbReference type="ARBA" id="ARBA00034617"/>
    </source>
</evidence>
<protein>
    <recommendedName>
        <fullName evidence="7">DNA 3'-5' helicase</fullName>
        <ecNumber evidence="7">5.6.2.4</ecNumber>
    </recommendedName>
</protein>
<evidence type="ECO:0000256" key="3">
    <source>
        <dbReference type="ARBA" id="ARBA00022806"/>
    </source>
</evidence>
<name>A0A100Y0P4_9ACTN</name>
<sequence>MEHEVTLLPEDGPLLTPEQQAVVDQSWDTRLLVTAGAGTGKTHTLVRRMDALVGHTDPDEALEAGELLVLSFSRAAVRELRDRIVRHGEHARRVRVQTFDSWAYSLLVQAYPDADWSVHSFDDRIRVATEAIEKGALKNLESGPPAHVIVDEVQDLVGARREMVESLLDRLQDSCGFTLVGDSAQAIYDFQIKDPDEYADRADLFLRWVRTSYADDLVELRLTRNFRAVTPEARTALPLGPAVQGIGSAREGADAAAERLHGELRELLLDVPGLGSLTDSFTLDSLRSFPGTCAILTRDNRQALLVSELLHTHGVPHALRRSLQDRPVPYWVAELLRRTQATTLTEERLRDLLAGMPSPEGTDADRVWRALRVAARGSGPGTLDVTRLRRLVVERRFPDELADPQPARLAVSTVHRAKGLEFDRVVLLTPPTMAELRRRNAGLDVPGETRALYVAMTRAREDLYRVAAPDTVTLLKHRPTGRWYRGVPNVRHRWRRDGVEVRAGDVCALEPAGAPDDAPGTQAYLLERVRPGDAVTFRLRDTLPLGPEQSPRYALVHGGREIGDASDRFRSDLYSVLKVGTDWEIQWPEEISGLRLDCLETVAGSTAAGVNAGLGDRGVWIAPRISGIGRFRRSAGTEEEQE</sequence>
<dbReference type="InterPro" id="IPR000212">
    <property type="entry name" value="DNA_helicase_UvrD/REP"/>
</dbReference>
<reference evidence="11 12" key="1">
    <citation type="submission" date="2015-11" db="EMBL/GenBank/DDBJ databases">
        <title>Genome-wide analysis reveals the secondary metabolome in Streptomyces kanasensis ZX01.</title>
        <authorList>
            <person name="Zhang G."/>
            <person name="Han L."/>
            <person name="Feng J."/>
            <person name="Zhang X."/>
        </authorList>
    </citation>
    <scope>NUCLEOTIDE SEQUENCE [LARGE SCALE GENOMIC DNA]</scope>
    <source>
        <strain evidence="11 12">ZX01</strain>
    </source>
</reference>
<dbReference type="RefSeq" id="WP_058945158.1">
    <property type="nucleotide sequence ID" value="NZ_LNSV01000130.1"/>
</dbReference>
<dbReference type="GO" id="GO:0003677">
    <property type="term" value="F:DNA binding"/>
    <property type="evidence" value="ECO:0007669"/>
    <property type="project" value="InterPro"/>
</dbReference>
<dbReference type="InterPro" id="IPR014017">
    <property type="entry name" value="DNA_helicase_UvrD-like_C"/>
</dbReference>
<evidence type="ECO:0000256" key="5">
    <source>
        <dbReference type="ARBA" id="ARBA00023235"/>
    </source>
</evidence>
<dbReference type="STRING" id="936756.ATE80_28550"/>
<feature type="binding site" evidence="9">
    <location>
        <begin position="35"/>
        <end position="42"/>
    </location>
    <ligand>
        <name>ATP</name>
        <dbReference type="ChEBI" id="CHEBI:30616"/>
    </ligand>
</feature>
<keyword evidence="2 9" id="KW-0378">Hydrolase</keyword>
<dbReference type="GO" id="GO:0005829">
    <property type="term" value="C:cytosol"/>
    <property type="evidence" value="ECO:0007669"/>
    <property type="project" value="TreeGrafter"/>
</dbReference>
<dbReference type="PANTHER" id="PTHR11070:SF59">
    <property type="entry name" value="DNA 3'-5' HELICASE"/>
    <property type="match status" value="1"/>
</dbReference>
<dbReference type="InterPro" id="IPR027417">
    <property type="entry name" value="P-loop_NTPase"/>
</dbReference>
<evidence type="ECO:0000256" key="8">
    <source>
        <dbReference type="ARBA" id="ARBA00048988"/>
    </source>
</evidence>
<accession>A0A100Y0P4</accession>
<dbReference type="PROSITE" id="PS51198">
    <property type="entry name" value="UVRD_HELICASE_ATP_BIND"/>
    <property type="match status" value="1"/>
</dbReference>
<keyword evidence="3 9" id="KW-0347">Helicase</keyword>
<keyword evidence="12" id="KW-1185">Reference proteome</keyword>
<proteinExistence type="predicted"/>
<gene>
    <name evidence="11" type="ORF">ATE80_28550</name>
</gene>
<comment type="catalytic activity">
    <reaction evidence="6">
        <text>Couples ATP hydrolysis with the unwinding of duplex DNA by translocating in the 3'-5' direction.</text>
        <dbReference type="EC" id="5.6.2.4"/>
    </reaction>
</comment>
<dbReference type="Proteomes" id="UP000054011">
    <property type="component" value="Unassembled WGS sequence"/>
</dbReference>
<keyword evidence="1 9" id="KW-0547">Nucleotide-binding</keyword>
<evidence type="ECO:0000256" key="2">
    <source>
        <dbReference type="ARBA" id="ARBA00022801"/>
    </source>
</evidence>
<dbReference type="EC" id="5.6.2.4" evidence="7"/>
<dbReference type="GO" id="GO:0000725">
    <property type="term" value="P:recombinational repair"/>
    <property type="evidence" value="ECO:0007669"/>
    <property type="project" value="TreeGrafter"/>
</dbReference>
<evidence type="ECO:0000256" key="7">
    <source>
        <dbReference type="ARBA" id="ARBA00034808"/>
    </source>
</evidence>
<dbReference type="InterPro" id="IPR014016">
    <property type="entry name" value="UvrD-like_ATP-bd"/>
</dbReference>
<dbReference type="Pfam" id="PF13361">
    <property type="entry name" value="UvrD_C"/>
    <property type="match status" value="1"/>
</dbReference>
<evidence type="ECO:0000313" key="12">
    <source>
        <dbReference type="Proteomes" id="UP000054011"/>
    </source>
</evidence>
<comment type="caution">
    <text evidence="11">The sequence shown here is derived from an EMBL/GenBank/DDBJ whole genome shotgun (WGS) entry which is preliminary data.</text>
</comment>
<dbReference type="AlphaFoldDB" id="A0A100Y0P4"/>
<evidence type="ECO:0000259" key="10">
    <source>
        <dbReference type="PROSITE" id="PS51198"/>
    </source>
</evidence>
<keyword evidence="4 9" id="KW-0067">ATP-binding</keyword>
<dbReference type="GO" id="GO:0033202">
    <property type="term" value="C:DNA helicase complex"/>
    <property type="evidence" value="ECO:0007669"/>
    <property type="project" value="TreeGrafter"/>
</dbReference>
<dbReference type="GO" id="GO:0005524">
    <property type="term" value="F:ATP binding"/>
    <property type="evidence" value="ECO:0007669"/>
    <property type="project" value="UniProtKB-UniRule"/>
</dbReference>
<evidence type="ECO:0000313" key="11">
    <source>
        <dbReference type="EMBL" id="KUH35554.1"/>
    </source>
</evidence>